<dbReference type="AlphaFoldDB" id="A0A6A6UH92"/>
<accession>A0A6A6UH92</accession>
<keyword evidence="1" id="KW-0175">Coiled coil</keyword>
<reference evidence="3" key="1">
    <citation type="journal article" date="2020" name="Stud. Mycol.">
        <title>101 Dothideomycetes genomes: a test case for predicting lifestyles and emergence of pathogens.</title>
        <authorList>
            <person name="Haridas S."/>
            <person name="Albert R."/>
            <person name="Binder M."/>
            <person name="Bloem J."/>
            <person name="Labutti K."/>
            <person name="Salamov A."/>
            <person name="Andreopoulos B."/>
            <person name="Baker S."/>
            <person name="Barry K."/>
            <person name="Bills G."/>
            <person name="Bluhm B."/>
            <person name="Cannon C."/>
            <person name="Castanera R."/>
            <person name="Culley D."/>
            <person name="Daum C."/>
            <person name="Ezra D."/>
            <person name="Gonzalez J."/>
            <person name="Henrissat B."/>
            <person name="Kuo A."/>
            <person name="Liang C."/>
            <person name="Lipzen A."/>
            <person name="Lutzoni F."/>
            <person name="Magnuson J."/>
            <person name="Mondo S."/>
            <person name="Nolan M."/>
            <person name="Ohm R."/>
            <person name="Pangilinan J."/>
            <person name="Park H.-J."/>
            <person name="Ramirez L."/>
            <person name="Alfaro M."/>
            <person name="Sun H."/>
            <person name="Tritt A."/>
            <person name="Yoshinaga Y."/>
            <person name="Zwiers L.-H."/>
            <person name="Turgeon B."/>
            <person name="Goodwin S."/>
            <person name="Spatafora J."/>
            <person name="Crous P."/>
            <person name="Grigoriev I."/>
        </authorList>
    </citation>
    <scope>NUCLEOTIDE SEQUENCE</scope>
    <source>
        <strain evidence="3">CBS 115976</strain>
    </source>
</reference>
<dbReference type="Proteomes" id="UP000799302">
    <property type="component" value="Unassembled WGS sequence"/>
</dbReference>
<feature type="compositionally biased region" description="Polar residues" evidence="2">
    <location>
        <begin position="47"/>
        <end position="70"/>
    </location>
</feature>
<gene>
    <name evidence="3" type="ORF">BT63DRAFT_384199</name>
</gene>
<evidence type="ECO:0000313" key="3">
    <source>
        <dbReference type="EMBL" id="KAF2671645.1"/>
    </source>
</evidence>
<feature type="compositionally biased region" description="Polar residues" evidence="2">
    <location>
        <begin position="81"/>
        <end position="91"/>
    </location>
</feature>
<feature type="region of interest" description="Disordered" evidence="2">
    <location>
        <begin position="490"/>
        <end position="509"/>
    </location>
</feature>
<proteinExistence type="predicted"/>
<feature type="compositionally biased region" description="Basic and acidic residues" evidence="2">
    <location>
        <begin position="32"/>
        <end position="43"/>
    </location>
</feature>
<feature type="coiled-coil region" evidence="1">
    <location>
        <begin position="159"/>
        <end position="189"/>
    </location>
</feature>
<evidence type="ECO:0000256" key="2">
    <source>
        <dbReference type="SAM" id="MobiDB-lite"/>
    </source>
</evidence>
<organism evidence="3 4">
    <name type="scientific">Microthyrium microscopicum</name>
    <dbReference type="NCBI Taxonomy" id="703497"/>
    <lineage>
        <taxon>Eukaryota</taxon>
        <taxon>Fungi</taxon>
        <taxon>Dikarya</taxon>
        <taxon>Ascomycota</taxon>
        <taxon>Pezizomycotina</taxon>
        <taxon>Dothideomycetes</taxon>
        <taxon>Dothideomycetes incertae sedis</taxon>
        <taxon>Microthyriales</taxon>
        <taxon>Microthyriaceae</taxon>
        <taxon>Microthyrium</taxon>
    </lineage>
</organism>
<sequence length="509" mass="57834">MDTPTLPKRPASSALHPNGEPKKQKTFSLGEYTKRQDDRRASHIGEVSTSSNASPINSRRSSMSNRGQSEPNKDPVPATKSAASSVRSSTPMKPPPSLPTGPRSISAAAYIEDQQVSMRGLIVSNDIEQKLALSRKQASDRKTVIDKSEKPAKATLDAYQKAIKEISDYESTLQQNKEAAQKASDKQEQTLMPIFDLQNKVQKHDDEIDRLFIWKGNAREELERLSKNSGGQGDFQEEFDDFDRRHVALRKQTNNRFDEVEKTQTRHGEKLAVLDKNHMNVFKRLDRYETKLNELGQTTARLNRENVFSRVDGLQTKQEELLKTNAKFQHELTVHRGIQSQNAKQQNNFTVLEEEFDAIKLKTLALEQQLSKEFGEDVETLNEKTKILQEQLDMLSKDHYSLSHKHGVLSQKQIELGQKHGALAMKHNTLDQRHNNLERNAGFRPNNTPQPPQDLTFHQAKINDTITLLQKDVAKIHKELELHSTLAEEVKAQSEGLEGKNDFREKNVA</sequence>
<evidence type="ECO:0000256" key="1">
    <source>
        <dbReference type="SAM" id="Coils"/>
    </source>
</evidence>
<keyword evidence="4" id="KW-1185">Reference proteome</keyword>
<protein>
    <submittedName>
        <fullName evidence="3">Uncharacterized protein</fullName>
    </submittedName>
</protein>
<evidence type="ECO:0000313" key="4">
    <source>
        <dbReference type="Proteomes" id="UP000799302"/>
    </source>
</evidence>
<dbReference type="EMBL" id="MU004232">
    <property type="protein sequence ID" value="KAF2671645.1"/>
    <property type="molecule type" value="Genomic_DNA"/>
</dbReference>
<feature type="region of interest" description="Disordered" evidence="2">
    <location>
        <begin position="1"/>
        <end position="106"/>
    </location>
</feature>
<name>A0A6A6UH92_9PEZI</name>